<evidence type="ECO:0000256" key="1">
    <source>
        <dbReference type="ARBA" id="ARBA00023125"/>
    </source>
</evidence>
<keyword evidence="1" id="KW-0238">DNA-binding</keyword>
<dbReference type="RefSeq" id="WP_249280510.1">
    <property type="nucleotide sequence ID" value="NZ_JACRSS010000003.1"/>
</dbReference>
<evidence type="ECO:0000313" key="5">
    <source>
        <dbReference type="EMBL" id="MBC8538836.1"/>
    </source>
</evidence>
<keyword evidence="3" id="KW-0812">Transmembrane</keyword>
<feature type="domain" description="HTH cro/C1-type" evidence="4">
    <location>
        <begin position="10"/>
        <end position="64"/>
    </location>
</feature>
<dbReference type="PROSITE" id="PS50943">
    <property type="entry name" value="HTH_CROC1"/>
    <property type="match status" value="1"/>
</dbReference>
<dbReference type="GO" id="GO:0003677">
    <property type="term" value="F:DNA binding"/>
    <property type="evidence" value="ECO:0007669"/>
    <property type="project" value="UniProtKB-KW"/>
</dbReference>
<dbReference type="InterPro" id="IPR001387">
    <property type="entry name" value="Cro/C1-type_HTH"/>
</dbReference>
<protein>
    <submittedName>
        <fullName evidence="5">Helix-turn-helix transcriptional regulator</fullName>
    </submittedName>
</protein>
<evidence type="ECO:0000256" key="3">
    <source>
        <dbReference type="SAM" id="Phobius"/>
    </source>
</evidence>
<keyword evidence="6" id="KW-1185">Reference proteome</keyword>
<organism evidence="5 6">
    <name type="scientific">Guopingia tenuis</name>
    <dbReference type="NCBI Taxonomy" id="2763656"/>
    <lineage>
        <taxon>Bacteria</taxon>
        <taxon>Bacillati</taxon>
        <taxon>Bacillota</taxon>
        <taxon>Clostridia</taxon>
        <taxon>Christensenellales</taxon>
        <taxon>Christensenellaceae</taxon>
        <taxon>Guopingia</taxon>
    </lineage>
</organism>
<dbReference type="EMBL" id="JACRSS010000003">
    <property type="protein sequence ID" value="MBC8538836.1"/>
    <property type="molecule type" value="Genomic_DNA"/>
</dbReference>
<dbReference type="AlphaFoldDB" id="A0A926HXJ8"/>
<keyword evidence="3" id="KW-1133">Transmembrane helix</keyword>
<feature type="transmembrane region" description="Helical" evidence="3">
    <location>
        <begin position="264"/>
        <end position="289"/>
    </location>
</feature>
<accession>A0A926HXJ8</accession>
<gene>
    <name evidence="5" type="ORF">H8693_07800</name>
</gene>
<feature type="transmembrane region" description="Helical" evidence="3">
    <location>
        <begin position="327"/>
        <end position="347"/>
    </location>
</feature>
<dbReference type="CDD" id="cd00093">
    <property type="entry name" value="HTH_XRE"/>
    <property type="match status" value="1"/>
</dbReference>
<evidence type="ECO:0000256" key="2">
    <source>
        <dbReference type="SAM" id="MobiDB-lite"/>
    </source>
</evidence>
<dbReference type="PANTHER" id="PTHR46558">
    <property type="entry name" value="TRACRIPTIONAL REGULATORY PROTEIN-RELATED-RELATED"/>
    <property type="match status" value="1"/>
</dbReference>
<proteinExistence type="predicted"/>
<evidence type="ECO:0000259" key="4">
    <source>
        <dbReference type="PROSITE" id="PS50943"/>
    </source>
</evidence>
<sequence length="721" mass="80567">MDNEKIGKYISLCRKNKGMTQQQLADILGVTNKAVSKWETGQGIPDVALLPQLATVLGVRIDDIFAGETVSRDANRQIPRFAAEHQMTQKSVCQAYMKIYGNIQRGRGLKLLLTAGLLLLLAVGAVVAVRITRIALFYYFTAVLGLAAAVVFIWIWMDPWMKARQEFDRTGLPKDAGYKEEILFFSDHWERNLPFRQEKFSYEQIDRIRENRHDIVFFHGKEVVVIEKQAVPELDLFFTFLAGVCPRAWAAREKEGKINTPRKISCIVTGALFVLLAMEEVGAALLTRFTSYEYIYDNAGAGIRILMAVLLGGFFLSLYYDRKKPRFISLLCCGILLAGSIIGALLFPASRETILSSSAENLLIVKREIASGKATLYRRGPLFFARPHEQFPYTVYGDMKTQWLQEDVCAITYVSPDDGNVHQYVATYGVRGNGRSYDYVRPLLSGNWVSHDAAKWAMQSADGRIVLSSAGKVQMFDLDDAVQFGTTALVLMDESGLPAWTIAIGRDWEYSKSGEIQKKGSLVVCRVSMQETAPMVLYSTEPATVYDEPETTVANAEMANRQAAQEIVDYMRDTLEKDPDLSEFENQQGYVKVEAGNKDMFEVARDAFFANAMEFASSNQDIILQITYMQILAGTPEDFYINVRATEKLRDVLDGTEANTGGMVHNIRIMKGDGAYLCVLPEGSVPGDIGLEQTGMEQRRDPAGDPAYGFTVPCQPNQPNH</sequence>
<dbReference type="Proteomes" id="UP000617951">
    <property type="component" value="Unassembled WGS sequence"/>
</dbReference>
<dbReference type="PANTHER" id="PTHR46558:SF11">
    <property type="entry name" value="HTH-TYPE TRANSCRIPTIONAL REGULATOR XRE"/>
    <property type="match status" value="1"/>
</dbReference>
<dbReference type="Pfam" id="PF01381">
    <property type="entry name" value="HTH_3"/>
    <property type="match status" value="1"/>
</dbReference>
<comment type="caution">
    <text evidence="5">The sequence shown here is derived from an EMBL/GenBank/DDBJ whole genome shotgun (WGS) entry which is preliminary data.</text>
</comment>
<feature type="transmembrane region" description="Helical" evidence="3">
    <location>
        <begin position="301"/>
        <end position="320"/>
    </location>
</feature>
<dbReference type="SUPFAM" id="SSF47413">
    <property type="entry name" value="lambda repressor-like DNA-binding domains"/>
    <property type="match status" value="1"/>
</dbReference>
<reference evidence="5" key="1">
    <citation type="submission" date="2020-08" db="EMBL/GenBank/DDBJ databases">
        <title>Genome public.</title>
        <authorList>
            <person name="Liu C."/>
            <person name="Sun Q."/>
        </authorList>
    </citation>
    <scope>NUCLEOTIDE SEQUENCE</scope>
    <source>
        <strain evidence="5">NSJ-63</strain>
    </source>
</reference>
<dbReference type="Gene3D" id="1.10.260.40">
    <property type="entry name" value="lambda repressor-like DNA-binding domains"/>
    <property type="match status" value="1"/>
</dbReference>
<feature type="region of interest" description="Disordered" evidence="2">
    <location>
        <begin position="697"/>
        <end position="721"/>
    </location>
</feature>
<feature type="transmembrane region" description="Helical" evidence="3">
    <location>
        <begin position="137"/>
        <end position="157"/>
    </location>
</feature>
<keyword evidence="3" id="KW-0472">Membrane</keyword>
<name>A0A926HXJ8_9FIRM</name>
<dbReference type="InterPro" id="IPR010982">
    <property type="entry name" value="Lambda_DNA-bd_dom_sf"/>
</dbReference>
<dbReference type="SMART" id="SM00530">
    <property type="entry name" value="HTH_XRE"/>
    <property type="match status" value="1"/>
</dbReference>
<evidence type="ECO:0000313" key="6">
    <source>
        <dbReference type="Proteomes" id="UP000617951"/>
    </source>
</evidence>
<feature type="transmembrane region" description="Helical" evidence="3">
    <location>
        <begin position="111"/>
        <end position="131"/>
    </location>
</feature>